<dbReference type="OrthoDB" id="2439692at2759"/>
<evidence type="ECO:0000313" key="4">
    <source>
        <dbReference type="EMBL" id="KAF4241885.1"/>
    </source>
</evidence>
<accession>A0A8H4HC52</accession>
<comment type="caution">
    <text evidence="4">The sequence shown here is derived from an EMBL/GenBank/DDBJ whole genome shotgun (WGS) entry which is preliminary data.</text>
</comment>
<dbReference type="PANTHER" id="PTHR38118:SF2">
    <property type="entry name" value="CDP-ALCOHOL PHOSPHATIDYLTRANSFERASE PROTEIN"/>
    <property type="match status" value="1"/>
</dbReference>
<keyword evidence="5" id="KW-1185">Reference proteome</keyword>
<reference evidence="4" key="2">
    <citation type="submission" date="2020-04" db="EMBL/GenBank/DDBJ databases">
        <authorList>
            <person name="Santos R.A.C."/>
            <person name="Steenwyk J.L."/>
            <person name="Rivero-Menendez O."/>
            <person name="Mead M.E."/>
            <person name="Silva L.P."/>
            <person name="Bastos R.W."/>
            <person name="Alastruey-Izquierdo A."/>
            <person name="Goldman G.H."/>
            <person name="Rokas A."/>
        </authorList>
    </citation>
    <scope>NUCLEOTIDE SEQUENCE</scope>
    <source>
        <strain evidence="4">CNM-CM6805</strain>
    </source>
</reference>
<gene>
    <name evidence="4" type="ORF">CNMCM6805_003422</name>
</gene>
<reference evidence="4" key="1">
    <citation type="journal article" date="2020" name="bioRxiv">
        <title>Genomic and phenotypic heterogeneity of clinical isolates of the human pathogens Aspergillus fumigatus, Aspergillus lentulus and Aspergillus fumigatiaffinis.</title>
        <authorList>
            <person name="dos Santos R.A.C."/>
            <person name="Steenwyk J.L."/>
            <person name="Rivero-Menendez O."/>
            <person name="Mead M.E."/>
            <person name="Silva L.P."/>
            <person name="Bastos R.W."/>
            <person name="Alastruey-Izquierdo A."/>
            <person name="Goldman G.H."/>
            <person name="Rokas A."/>
        </authorList>
    </citation>
    <scope>NUCLEOTIDE SEQUENCE</scope>
    <source>
        <strain evidence="4">CNM-CM6805</strain>
    </source>
</reference>
<feature type="compositionally biased region" description="Low complexity" evidence="1">
    <location>
        <begin position="128"/>
        <end position="141"/>
    </location>
</feature>
<keyword evidence="2" id="KW-0732">Signal</keyword>
<proteinExistence type="predicted"/>
<feature type="domain" description="DUF7707" evidence="3">
    <location>
        <begin position="24"/>
        <end position="122"/>
    </location>
</feature>
<dbReference type="InterPro" id="IPR056124">
    <property type="entry name" value="DUF7707"/>
</dbReference>
<dbReference type="AlphaFoldDB" id="A0A8H4HC52"/>
<name>A0A8H4HC52_9EURO</name>
<evidence type="ECO:0000256" key="2">
    <source>
        <dbReference type="SAM" id="SignalP"/>
    </source>
</evidence>
<dbReference type="PANTHER" id="PTHR38118">
    <property type="entry name" value="ANCHORED CELL WALL PROTEIN 11-RELATED"/>
    <property type="match status" value="1"/>
</dbReference>
<dbReference type="EMBL" id="JAAAPX010000019">
    <property type="protein sequence ID" value="KAF4241885.1"/>
    <property type="molecule type" value="Genomic_DNA"/>
</dbReference>
<evidence type="ECO:0000313" key="5">
    <source>
        <dbReference type="Proteomes" id="UP000653565"/>
    </source>
</evidence>
<protein>
    <recommendedName>
        <fullName evidence="3">DUF7707 domain-containing protein</fullName>
    </recommendedName>
</protein>
<feature type="signal peptide" evidence="2">
    <location>
        <begin position="1"/>
        <end position="19"/>
    </location>
</feature>
<feature type="region of interest" description="Disordered" evidence="1">
    <location>
        <begin position="122"/>
        <end position="141"/>
    </location>
</feature>
<evidence type="ECO:0000256" key="1">
    <source>
        <dbReference type="SAM" id="MobiDB-lite"/>
    </source>
</evidence>
<dbReference type="Proteomes" id="UP000653565">
    <property type="component" value="Unassembled WGS sequence"/>
</dbReference>
<sequence length="290" mass="30603">MIFSRTLIVAASMVGLVSSQTWTAVNISAIDPATRSKWCLDQTSSCPLLCLQINATSDPRQNECDSCVCSNGISPNTSEYSQTIPFYLCMEANNECVDRCSSADSACQSACRSDHPCGAQNPTRHNVTTTSATSNPTSNPTTTTTLAAFTGEATNKNAAVRVSSVDIGHVYGLCVVYNHASRGNYAAVQSMPPPPPPPNTRAISMAGNASVIAVGSSTSDSTIADENQLSGNSNNERLVNENIFAEIASMEHPEREYVSHWDPTAQVDTVMTGAVGAVVGDHGDGIFDII</sequence>
<evidence type="ECO:0000259" key="3">
    <source>
        <dbReference type="Pfam" id="PF24808"/>
    </source>
</evidence>
<dbReference type="Pfam" id="PF24808">
    <property type="entry name" value="DUF7707"/>
    <property type="match status" value="1"/>
</dbReference>
<organism evidence="4 5">
    <name type="scientific">Aspergillus fumigatiaffinis</name>
    <dbReference type="NCBI Taxonomy" id="340414"/>
    <lineage>
        <taxon>Eukaryota</taxon>
        <taxon>Fungi</taxon>
        <taxon>Dikarya</taxon>
        <taxon>Ascomycota</taxon>
        <taxon>Pezizomycotina</taxon>
        <taxon>Eurotiomycetes</taxon>
        <taxon>Eurotiomycetidae</taxon>
        <taxon>Eurotiales</taxon>
        <taxon>Aspergillaceae</taxon>
        <taxon>Aspergillus</taxon>
        <taxon>Aspergillus subgen. Fumigati</taxon>
    </lineage>
</organism>
<feature type="chain" id="PRO_5044155244" description="DUF7707 domain-containing protein" evidence="2">
    <location>
        <begin position="20"/>
        <end position="290"/>
    </location>
</feature>